<gene>
    <name evidence="7" type="ORF">HELGO_WM50764</name>
</gene>
<proteinExistence type="predicted"/>
<dbReference type="SUPFAM" id="SSF55060">
    <property type="entry name" value="GHMP Kinase, C-terminal domain"/>
    <property type="match status" value="1"/>
</dbReference>
<dbReference type="PANTHER" id="PTHR43527">
    <property type="entry name" value="4-DIPHOSPHOCYTIDYL-2-C-METHYL-D-ERYTHRITOL KINASE, CHLOROPLASTIC"/>
    <property type="match status" value="1"/>
</dbReference>
<dbReference type="InterPro" id="IPR020568">
    <property type="entry name" value="Ribosomal_Su5_D2-typ_SF"/>
</dbReference>
<keyword evidence="2" id="KW-0547">Nucleotide-binding</keyword>
<dbReference type="AlphaFoldDB" id="A0A6S6TGT6"/>
<evidence type="ECO:0000256" key="4">
    <source>
        <dbReference type="ARBA" id="ARBA00022840"/>
    </source>
</evidence>
<feature type="domain" description="GHMP kinase N-terminal" evidence="6">
    <location>
        <begin position="68"/>
        <end position="148"/>
    </location>
</feature>
<dbReference type="Gene3D" id="3.30.70.890">
    <property type="entry name" value="GHMP kinase, C-terminal domain"/>
    <property type="match status" value="1"/>
</dbReference>
<dbReference type="GO" id="GO:0005524">
    <property type="term" value="F:ATP binding"/>
    <property type="evidence" value="ECO:0007669"/>
    <property type="project" value="UniProtKB-KW"/>
</dbReference>
<evidence type="ECO:0000256" key="2">
    <source>
        <dbReference type="ARBA" id="ARBA00022741"/>
    </source>
</evidence>
<evidence type="ECO:0000313" key="7">
    <source>
        <dbReference type="EMBL" id="CAA6822301.1"/>
    </source>
</evidence>
<sequence length="258" mass="28850">MKEKSKMTQKAHAKINTFLKITGHKNGYHTLLSRFVKVPHLYDTISFVPQECEIFTIEGCGDVPVEVNTIYKSFLAMQKTLDLETDFFKYHKVVVEKNIPSGAGLGGGSSDAAAFMCLFNEVCELGINTPTLAKIGSTVGADIPFFVYDYEAANVSGFGEVVEAFEDEAFEIELYTPNIHCDTALVYKTFKKELFDEIEPKSFEGWEKLSSKEILKNVDAVMANDLYKASLLAYPQLITEQPKGWYFSGSGSTFFNIK</sequence>
<organism evidence="7">
    <name type="scientific">uncultured Sulfurovum sp</name>
    <dbReference type="NCBI Taxonomy" id="269237"/>
    <lineage>
        <taxon>Bacteria</taxon>
        <taxon>Pseudomonadati</taxon>
        <taxon>Campylobacterota</taxon>
        <taxon>Epsilonproteobacteria</taxon>
        <taxon>Campylobacterales</taxon>
        <taxon>Sulfurovaceae</taxon>
        <taxon>Sulfurovum</taxon>
        <taxon>environmental samples</taxon>
    </lineage>
</organism>
<dbReference type="InterPro" id="IPR014721">
    <property type="entry name" value="Ribsml_uS5_D2-typ_fold_subgr"/>
</dbReference>
<evidence type="ECO:0000256" key="1">
    <source>
        <dbReference type="ARBA" id="ARBA00022679"/>
    </source>
</evidence>
<dbReference type="InterPro" id="IPR036554">
    <property type="entry name" value="GHMP_kinase_C_sf"/>
</dbReference>
<dbReference type="InterPro" id="IPR004424">
    <property type="entry name" value="IspE"/>
</dbReference>
<keyword evidence="3 7" id="KW-0418">Kinase</keyword>
<dbReference type="NCBIfam" id="TIGR00154">
    <property type="entry name" value="ispE"/>
    <property type="match status" value="1"/>
</dbReference>
<keyword evidence="4" id="KW-0067">ATP-binding</keyword>
<reference evidence="7" key="1">
    <citation type="submission" date="2020-01" db="EMBL/GenBank/DDBJ databases">
        <authorList>
            <person name="Meier V. D."/>
            <person name="Meier V D."/>
        </authorList>
    </citation>
    <scope>NUCLEOTIDE SEQUENCE</scope>
    <source>
        <strain evidence="7">HLG_WM_MAG_02</strain>
    </source>
</reference>
<evidence type="ECO:0000259" key="6">
    <source>
        <dbReference type="Pfam" id="PF00288"/>
    </source>
</evidence>
<dbReference type="GO" id="GO:0050515">
    <property type="term" value="F:4-(cytidine 5'-diphospho)-2-C-methyl-D-erythritol kinase activity"/>
    <property type="evidence" value="ECO:0007669"/>
    <property type="project" value="UniProtKB-UniRule"/>
</dbReference>
<evidence type="ECO:0000256" key="5">
    <source>
        <dbReference type="NCBIfam" id="TIGR00154"/>
    </source>
</evidence>
<dbReference type="EMBL" id="CACVAZ010000150">
    <property type="protein sequence ID" value="CAA6822301.1"/>
    <property type="molecule type" value="Genomic_DNA"/>
</dbReference>
<dbReference type="SUPFAM" id="SSF54211">
    <property type="entry name" value="Ribosomal protein S5 domain 2-like"/>
    <property type="match status" value="1"/>
</dbReference>
<name>A0A6S6TGT6_9BACT</name>
<evidence type="ECO:0000256" key="3">
    <source>
        <dbReference type="ARBA" id="ARBA00022777"/>
    </source>
</evidence>
<keyword evidence="1 7" id="KW-0808">Transferase</keyword>
<accession>A0A6S6TGT6</accession>
<protein>
    <recommendedName>
        <fullName evidence="5">4-(cytidine 5'-diphospho)-2-C-methyl-D-erythritol kinase</fullName>
        <ecNumber evidence="5">2.7.1.148</ecNumber>
    </recommendedName>
</protein>
<dbReference type="EC" id="2.7.1.148" evidence="5"/>
<dbReference type="NCBIfam" id="NF003216">
    <property type="entry name" value="PRK04181.1"/>
    <property type="match status" value="1"/>
</dbReference>
<dbReference type="Pfam" id="PF00288">
    <property type="entry name" value="GHMP_kinases_N"/>
    <property type="match status" value="1"/>
</dbReference>
<dbReference type="PIRSF" id="PIRSF010376">
    <property type="entry name" value="IspE"/>
    <property type="match status" value="1"/>
</dbReference>
<dbReference type="PANTHER" id="PTHR43527:SF2">
    <property type="entry name" value="4-DIPHOSPHOCYTIDYL-2-C-METHYL-D-ERYTHRITOL KINASE, CHLOROPLASTIC"/>
    <property type="match status" value="1"/>
</dbReference>
<dbReference type="GO" id="GO:0016114">
    <property type="term" value="P:terpenoid biosynthetic process"/>
    <property type="evidence" value="ECO:0007669"/>
    <property type="project" value="UniProtKB-UniRule"/>
</dbReference>
<dbReference type="Gene3D" id="3.30.230.10">
    <property type="match status" value="1"/>
</dbReference>
<dbReference type="InterPro" id="IPR006204">
    <property type="entry name" value="GHMP_kinase_N_dom"/>
</dbReference>